<sequence>MNNNDNPIDPIDVQVGGDADPGGIAQTITSEDIQALLLSPDPVDTRLEALKQMRAELEARAAADRGEEFAPLIAEIDDAIAQLSGGEALG</sequence>
<evidence type="ECO:0000256" key="1">
    <source>
        <dbReference type="SAM" id="MobiDB-lite"/>
    </source>
</evidence>
<dbReference type="Proteomes" id="UP000293719">
    <property type="component" value="Chromosome"/>
</dbReference>
<gene>
    <name evidence="2" type="ORF">E0E05_03830</name>
</gene>
<reference evidence="2 3" key="1">
    <citation type="journal article" date="2017" name="Int. J. Syst. Evol. Microbiol.">
        <title>Roseitalea porphyridii gen. nov., sp. nov., isolated from a red alga, and reclassification of Hoeflea suaedae Chung et al. 2013 as Pseudohoeflea suaedae gen. nov., comb. nov.</title>
        <authorList>
            <person name="Hyeon J.W."/>
            <person name="Jeong S.E."/>
            <person name="Baek K."/>
            <person name="Jeon C.O."/>
        </authorList>
    </citation>
    <scope>NUCLEOTIDE SEQUENCE [LARGE SCALE GENOMIC DNA]</scope>
    <source>
        <strain evidence="2 3">MA7-20</strain>
    </source>
</reference>
<feature type="compositionally biased region" description="Low complexity" evidence="1">
    <location>
        <begin position="1"/>
        <end position="12"/>
    </location>
</feature>
<keyword evidence="3" id="KW-1185">Reference proteome</keyword>
<proteinExistence type="predicted"/>
<dbReference type="AlphaFoldDB" id="A0A4P6UZP1"/>
<dbReference type="EMBL" id="CP036532">
    <property type="protein sequence ID" value="QBK29804.1"/>
    <property type="molecule type" value="Genomic_DNA"/>
</dbReference>
<dbReference type="RefSeq" id="WP_131615518.1">
    <property type="nucleotide sequence ID" value="NZ_CP036532.1"/>
</dbReference>
<evidence type="ECO:0000313" key="2">
    <source>
        <dbReference type="EMBL" id="QBK29804.1"/>
    </source>
</evidence>
<accession>A0A4P6UZP1</accession>
<dbReference type="OrthoDB" id="8115742at2"/>
<dbReference type="GeneID" id="90766415"/>
<protein>
    <submittedName>
        <fullName evidence="2">Uncharacterized protein</fullName>
    </submittedName>
</protein>
<name>A0A4P6UZP1_9HYPH</name>
<dbReference type="KEGG" id="rpod:E0E05_03830"/>
<organism evidence="2 3">
    <name type="scientific">Roseitalea porphyridii</name>
    <dbReference type="NCBI Taxonomy" id="1852022"/>
    <lineage>
        <taxon>Bacteria</taxon>
        <taxon>Pseudomonadati</taxon>
        <taxon>Pseudomonadota</taxon>
        <taxon>Alphaproteobacteria</taxon>
        <taxon>Hyphomicrobiales</taxon>
        <taxon>Ahrensiaceae</taxon>
        <taxon>Roseitalea</taxon>
    </lineage>
</organism>
<feature type="region of interest" description="Disordered" evidence="1">
    <location>
        <begin position="1"/>
        <end position="20"/>
    </location>
</feature>
<evidence type="ECO:0000313" key="3">
    <source>
        <dbReference type="Proteomes" id="UP000293719"/>
    </source>
</evidence>